<feature type="transmembrane region" description="Helical" evidence="7">
    <location>
        <begin position="210"/>
        <end position="227"/>
    </location>
</feature>
<dbReference type="GO" id="GO:0016020">
    <property type="term" value="C:membrane"/>
    <property type="evidence" value="ECO:0007669"/>
    <property type="project" value="UniProtKB-SubCell"/>
</dbReference>
<feature type="transmembrane region" description="Helical" evidence="7">
    <location>
        <begin position="162"/>
        <end position="180"/>
    </location>
</feature>
<sequence>MEPRAGTGDDFCYRHPKRESFVLCQRCARTVCGDCQIPAPVGVHCPECRKNERSASGNAIGNSRGIADRLLGRTRVGGDFSPVVTYVLLGIMAVVYALQWLTGGMVTQLLLYWPPITALEPWRMVTTMFAHSTSSVFHILFNGYSLYILGTLVERLVGRARFLWLFLLSGLGGSVAVLWLSPSTAVVGASGAIFGLFGALFVIQRSFGGANRQLLIVLALNLVLGFVVPGISWQAHIGGLLIGSLVAWIFVRTRGNSTRALERTQLGGVAMGLVIATVAGAVL</sequence>
<dbReference type="SUPFAM" id="SSF144091">
    <property type="entry name" value="Rhomboid-like"/>
    <property type="match status" value="1"/>
</dbReference>
<evidence type="ECO:0000259" key="8">
    <source>
        <dbReference type="Pfam" id="PF01694"/>
    </source>
</evidence>
<feature type="transmembrane region" description="Helical" evidence="7">
    <location>
        <begin position="233"/>
        <end position="251"/>
    </location>
</feature>
<feature type="domain" description="Peptidase S54 rhomboid" evidence="8">
    <location>
        <begin position="120"/>
        <end position="252"/>
    </location>
</feature>
<evidence type="ECO:0000256" key="2">
    <source>
        <dbReference type="ARBA" id="ARBA00009045"/>
    </source>
</evidence>
<dbReference type="AlphaFoldDB" id="A0A6J6J9J2"/>
<feature type="transmembrane region" description="Helical" evidence="7">
    <location>
        <begin position="122"/>
        <end position="141"/>
    </location>
</feature>
<protein>
    <submittedName>
        <fullName evidence="9">Unannotated protein</fullName>
    </submittedName>
</protein>
<accession>A0A6J6J9J2</accession>
<evidence type="ECO:0000256" key="1">
    <source>
        <dbReference type="ARBA" id="ARBA00004141"/>
    </source>
</evidence>
<gene>
    <name evidence="9" type="ORF">UFOPK2158_00044</name>
</gene>
<dbReference type="InterPro" id="IPR050925">
    <property type="entry name" value="Rhomboid_protease_S54"/>
</dbReference>
<organism evidence="9">
    <name type="scientific">freshwater metagenome</name>
    <dbReference type="NCBI Taxonomy" id="449393"/>
    <lineage>
        <taxon>unclassified sequences</taxon>
        <taxon>metagenomes</taxon>
        <taxon>ecological metagenomes</taxon>
    </lineage>
</organism>
<feature type="transmembrane region" description="Helical" evidence="7">
    <location>
        <begin position="83"/>
        <end position="102"/>
    </location>
</feature>
<evidence type="ECO:0000256" key="3">
    <source>
        <dbReference type="ARBA" id="ARBA00022692"/>
    </source>
</evidence>
<keyword evidence="5 7" id="KW-1133">Transmembrane helix</keyword>
<keyword evidence="3 7" id="KW-0812">Transmembrane</keyword>
<feature type="transmembrane region" description="Helical" evidence="7">
    <location>
        <begin position="263"/>
        <end position="282"/>
    </location>
</feature>
<dbReference type="InterPro" id="IPR022764">
    <property type="entry name" value="Peptidase_S54_rhomboid_dom"/>
</dbReference>
<proteinExistence type="inferred from homology"/>
<keyword evidence="4" id="KW-0378">Hydrolase</keyword>
<dbReference type="PANTHER" id="PTHR43731:SF14">
    <property type="entry name" value="PRESENILIN-ASSOCIATED RHOMBOID-LIKE PROTEIN, MITOCHONDRIAL"/>
    <property type="match status" value="1"/>
</dbReference>
<dbReference type="InterPro" id="IPR035952">
    <property type="entry name" value="Rhomboid-like_sf"/>
</dbReference>
<dbReference type="PANTHER" id="PTHR43731">
    <property type="entry name" value="RHOMBOID PROTEASE"/>
    <property type="match status" value="1"/>
</dbReference>
<dbReference type="Pfam" id="PF01694">
    <property type="entry name" value="Rhomboid"/>
    <property type="match status" value="1"/>
</dbReference>
<comment type="subcellular location">
    <subcellularLocation>
        <location evidence="1">Membrane</location>
        <topology evidence="1">Multi-pass membrane protein</topology>
    </subcellularLocation>
</comment>
<evidence type="ECO:0000256" key="5">
    <source>
        <dbReference type="ARBA" id="ARBA00022989"/>
    </source>
</evidence>
<evidence type="ECO:0000256" key="6">
    <source>
        <dbReference type="ARBA" id="ARBA00023136"/>
    </source>
</evidence>
<dbReference type="Gene3D" id="1.20.1540.10">
    <property type="entry name" value="Rhomboid-like"/>
    <property type="match status" value="1"/>
</dbReference>
<reference evidence="9" key="1">
    <citation type="submission" date="2020-05" db="EMBL/GenBank/DDBJ databases">
        <authorList>
            <person name="Chiriac C."/>
            <person name="Salcher M."/>
            <person name="Ghai R."/>
            <person name="Kavagutti S V."/>
        </authorList>
    </citation>
    <scope>NUCLEOTIDE SEQUENCE</scope>
</reference>
<feature type="transmembrane region" description="Helical" evidence="7">
    <location>
        <begin position="186"/>
        <end position="203"/>
    </location>
</feature>
<dbReference type="GO" id="GO:0004252">
    <property type="term" value="F:serine-type endopeptidase activity"/>
    <property type="evidence" value="ECO:0007669"/>
    <property type="project" value="InterPro"/>
</dbReference>
<evidence type="ECO:0000256" key="4">
    <source>
        <dbReference type="ARBA" id="ARBA00022801"/>
    </source>
</evidence>
<evidence type="ECO:0000256" key="7">
    <source>
        <dbReference type="SAM" id="Phobius"/>
    </source>
</evidence>
<comment type="similarity">
    <text evidence="2">Belongs to the peptidase S54 family.</text>
</comment>
<name>A0A6J6J9J2_9ZZZZ</name>
<evidence type="ECO:0000313" key="9">
    <source>
        <dbReference type="EMBL" id="CAB4633807.1"/>
    </source>
</evidence>
<keyword evidence="6 7" id="KW-0472">Membrane</keyword>
<dbReference type="EMBL" id="CAEZVY010000003">
    <property type="protein sequence ID" value="CAB4633807.1"/>
    <property type="molecule type" value="Genomic_DNA"/>
</dbReference>